<dbReference type="Proteomes" id="UP000317303">
    <property type="component" value="Unassembled WGS sequence"/>
</dbReference>
<dbReference type="AlphaFoldDB" id="A0A660CAH3"/>
<proteinExistence type="predicted"/>
<dbReference type="InterPro" id="IPR036291">
    <property type="entry name" value="NAD(P)-bd_dom_sf"/>
</dbReference>
<dbReference type="EMBL" id="VLJV01000001">
    <property type="protein sequence ID" value="TWH18529.1"/>
    <property type="molecule type" value="Genomic_DNA"/>
</dbReference>
<gene>
    <name evidence="2" type="ORF">JD82_00347</name>
</gene>
<keyword evidence="3" id="KW-1185">Reference proteome</keyword>
<dbReference type="InterPro" id="IPR051397">
    <property type="entry name" value="Zn-ADH-like_protein"/>
</dbReference>
<comment type="caution">
    <text evidence="2">The sequence shown here is derived from an EMBL/GenBank/DDBJ whole genome shotgun (WGS) entry which is preliminary data.</text>
</comment>
<dbReference type="PANTHER" id="PTHR43677:SF4">
    <property type="entry name" value="QUINONE OXIDOREDUCTASE-LIKE PROTEIN 2"/>
    <property type="match status" value="1"/>
</dbReference>
<dbReference type="SUPFAM" id="SSF50129">
    <property type="entry name" value="GroES-like"/>
    <property type="match status" value="1"/>
</dbReference>
<dbReference type="CDD" id="cd08241">
    <property type="entry name" value="QOR1"/>
    <property type="match status" value="1"/>
</dbReference>
<dbReference type="SUPFAM" id="SSF51735">
    <property type="entry name" value="NAD(P)-binding Rossmann-fold domains"/>
    <property type="match status" value="1"/>
</dbReference>
<dbReference type="Gene3D" id="3.90.180.10">
    <property type="entry name" value="Medium-chain alcohol dehydrogenases, catalytic domain"/>
    <property type="match status" value="1"/>
</dbReference>
<dbReference type="PANTHER" id="PTHR43677">
    <property type="entry name" value="SHORT-CHAIN DEHYDROGENASE/REDUCTASE"/>
    <property type="match status" value="1"/>
</dbReference>
<dbReference type="OrthoDB" id="4190732at2"/>
<evidence type="ECO:0000313" key="3">
    <source>
        <dbReference type="Proteomes" id="UP000317303"/>
    </source>
</evidence>
<dbReference type="Pfam" id="PF08240">
    <property type="entry name" value="ADH_N"/>
    <property type="match status" value="1"/>
</dbReference>
<feature type="domain" description="Enoyl reductase (ER)" evidence="1">
    <location>
        <begin position="11"/>
        <end position="319"/>
    </location>
</feature>
<dbReference type="GO" id="GO:0016491">
    <property type="term" value="F:oxidoreductase activity"/>
    <property type="evidence" value="ECO:0007669"/>
    <property type="project" value="InterPro"/>
</dbReference>
<sequence length="323" mass="33601">MYAATVTRTDGPAALEVLEQPAPTPGEGQVLIDVKAAGVNFPDLLLTKNMYQYKPEPPFVLGGELAGVVREAPAGSGLSPGDRVAASTTTGAFAEQAVADAPTVFPLPDSIGFAEGACLPMNYLTMTFALLKRGQLQKGETVLVHGAAGGIGTATIQLAASMGARVISVVSTEDKARFVSSVGSHEVVLADGFKDSVAELTEGKGVDMVVDPVGGDRFTDSLRSLAPLGRLLVIGFTAGDIPTVKVNRLLLNNIDVRGVAWGAYVMADRSRLRTEWDVLTPYLDSGVVDPPIAATYPLSRAGEAVAQLEDRAVLGKVVVDPTA</sequence>
<dbReference type="Gene3D" id="3.40.50.720">
    <property type="entry name" value="NAD(P)-binding Rossmann-like Domain"/>
    <property type="match status" value="1"/>
</dbReference>
<dbReference type="RefSeq" id="WP_030532536.1">
    <property type="nucleotide sequence ID" value="NZ_JOIJ01000008.1"/>
</dbReference>
<accession>A0A660CAH3</accession>
<evidence type="ECO:0000313" key="2">
    <source>
        <dbReference type="EMBL" id="TWH18529.1"/>
    </source>
</evidence>
<organism evidence="2 3">
    <name type="scientific">Prauserella rugosa</name>
    <dbReference type="NCBI Taxonomy" id="43354"/>
    <lineage>
        <taxon>Bacteria</taxon>
        <taxon>Bacillati</taxon>
        <taxon>Actinomycetota</taxon>
        <taxon>Actinomycetes</taxon>
        <taxon>Pseudonocardiales</taxon>
        <taxon>Pseudonocardiaceae</taxon>
        <taxon>Prauserella</taxon>
    </lineage>
</organism>
<dbReference type="InterPro" id="IPR011032">
    <property type="entry name" value="GroES-like_sf"/>
</dbReference>
<evidence type="ECO:0000259" key="1">
    <source>
        <dbReference type="SMART" id="SM00829"/>
    </source>
</evidence>
<dbReference type="InterPro" id="IPR020843">
    <property type="entry name" value="ER"/>
</dbReference>
<dbReference type="SMART" id="SM00829">
    <property type="entry name" value="PKS_ER"/>
    <property type="match status" value="1"/>
</dbReference>
<reference evidence="2 3" key="1">
    <citation type="submission" date="2019-07" db="EMBL/GenBank/DDBJ databases">
        <title>R&amp;d 2014.</title>
        <authorList>
            <person name="Klenk H.-P."/>
        </authorList>
    </citation>
    <scope>NUCLEOTIDE SEQUENCE [LARGE SCALE GENOMIC DNA]</scope>
    <source>
        <strain evidence="2 3">DSM 43194</strain>
    </source>
</reference>
<protein>
    <submittedName>
        <fullName evidence="2">NADPH2:quinone reductase</fullName>
    </submittedName>
</protein>
<name>A0A660CAH3_9PSEU</name>
<dbReference type="Pfam" id="PF00107">
    <property type="entry name" value="ADH_zinc_N"/>
    <property type="match status" value="1"/>
</dbReference>
<dbReference type="InterPro" id="IPR013149">
    <property type="entry name" value="ADH-like_C"/>
</dbReference>
<dbReference type="InterPro" id="IPR013154">
    <property type="entry name" value="ADH-like_N"/>
</dbReference>